<sequence>MDMAMGHWPREQHPTPFPKPTLFKAVRCQLAHCLAYNTTASDIEEARFIQKLSPLLQTSVFFTSSSLESKTEKPLRHSFLQWLPPPRSPSSSASRPSSSASDPSKPPPRSGPRRAPSPAPRRAPCSRPCWPPSRSLCCSSLRTCARSAERARPQLVPVHPGWTVSRTRRSRQRRRLCSPEPWWVSSPTDTSWWVSSGAWLNEQQETNSPPAGPSSCDL</sequence>
<dbReference type="EMBL" id="CM008049">
    <property type="protein sequence ID" value="PVH48260.1"/>
    <property type="molecule type" value="Genomic_DNA"/>
</dbReference>
<feature type="region of interest" description="Disordered" evidence="1">
    <location>
        <begin position="80"/>
        <end position="129"/>
    </location>
</feature>
<name>A0A2T8JEA1_9POAL</name>
<organism evidence="2">
    <name type="scientific">Panicum hallii</name>
    <dbReference type="NCBI Taxonomy" id="206008"/>
    <lineage>
        <taxon>Eukaryota</taxon>
        <taxon>Viridiplantae</taxon>
        <taxon>Streptophyta</taxon>
        <taxon>Embryophyta</taxon>
        <taxon>Tracheophyta</taxon>
        <taxon>Spermatophyta</taxon>
        <taxon>Magnoliopsida</taxon>
        <taxon>Liliopsida</taxon>
        <taxon>Poales</taxon>
        <taxon>Poaceae</taxon>
        <taxon>PACMAD clade</taxon>
        <taxon>Panicoideae</taxon>
        <taxon>Panicodae</taxon>
        <taxon>Paniceae</taxon>
        <taxon>Panicinae</taxon>
        <taxon>Panicum</taxon>
        <taxon>Panicum sect. Panicum</taxon>
    </lineage>
</organism>
<gene>
    <name evidence="2" type="ORF">PAHAL_4G291300</name>
</gene>
<evidence type="ECO:0000256" key="1">
    <source>
        <dbReference type="SAM" id="MobiDB-lite"/>
    </source>
</evidence>
<dbReference type="Proteomes" id="UP000243499">
    <property type="component" value="Chromosome 4"/>
</dbReference>
<feature type="compositionally biased region" description="Low complexity" evidence="1">
    <location>
        <begin position="89"/>
        <end position="103"/>
    </location>
</feature>
<feature type="compositionally biased region" description="Pro residues" evidence="1">
    <location>
        <begin position="104"/>
        <end position="121"/>
    </location>
</feature>
<proteinExistence type="predicted"/>
<protein>
    <submittedName>
        <fullName evidence="2">Uncharacterized protein</fullName>
    </submittedName>
</protein>
<evidence type="ECO:0000313" key="2">
    <source>
        <dbReference type="EMBL" id="PVH48260.1"/>
    </source>
</evidence>
<dbReference type="Gramene" id="PVH48260">
    <property type="protein sequence ID" value="PVH48260"/>
    <property type="gene ID" value="PAHAL_4G291300"/>
</dbReference>
<reference evidence="2" key="1">
    <citation type="submission" date="2018-04" db="EMBL/GenBank/DDBJ databases">
        <title>WGS assembly of Panicum hallii.</title>
        <authorList>
            <person name="Lovell J."/>
            <person name="Jenkins J."/>
            <person name="Lowry D."/>
            <person name="Mamidi S."/>
            <person name="Sreedasyam A."/>
            <person name="Weng X."/>
            <person name="Barry K."/>
            <person name="Bonette J."/>
            <person name="Campitelli B."/>
            <person name="Daum C."/>
            <person name="Gordon S."/>
            <person name="Gould B."/>
            <person name="Lipzen A."/>
            <person name="Macqueen A."/>
            <person name="Palacio-Mejia J."/>
            <person name="Plott C."/>
            <person name="Shakirov E."/>
            <person name="Shu S."/>
            <person name="Yoshinaga Y."/>
            <person name="Zane M."/>
            <person name="Rokhsar D."/>
            <person name="Grimwood J."/>
            <person name="Schmutz J."/>
            <person name="Juenger T."/>
        </authorList>
    </citation>
    <scope>NUCLEOTIDE SEQUENCE [LARGE SCALE GENOMIC DNA]</scope>
    <source>
        <strain evidence="2">FIL2</strain>
    </source>
</reference>
<accession>A0A2T8JEA1</accession>
<dbReference type="AlphaFoldDB" id="A0A2T8JEA1"/>